<evidence type="ECO:0000256" key="6">
    <source>
        <dbReference type="ARBA" id="ARBA00023186"/>
    </source>
</evidence>
<dbReference type="RefSeq" id="WP_344200647.1">
    <property type="nucleotide sequence ID" value="NZ_BAAAND010000012.1"/>
</dbReference>
<dbReference type="Gene3D" id="3.30.420.40">
    <property type="match status" value="2"/>
</dbReference>
<keyword evidence="3 7" id="KW-0547">Nucleotide-binding</keyword>
<dbReference type="InterPro" id="IPR013126">
    <property type="entry name" value="Hsp_70_fam"/>
</dbReference>
<dbReference type="PRINTS" id="PR00301">
    <property type="entry name" value="HEATSHOCK70"/>
</dbReference>
<evidence type="ECO:0000313" key="8">
    <source>
        <dbReference type="EMBL" id="GAA1612969.1"/>
    </source>
</evidence>
<protein>
    <submittedName>
        <fullName evidence="8">Hsp70 family protein</fullName>
    </submittedName>
</protein>
<organism evidence="8 9">
    <name type="scientific">Kribbella karoonensis</name>
    <dbReference type="NCBI Taxonomy" id="324851"/>
    <lineage>
        <taxon>Bacteria</taxon>
        <taxon>Bacillati</taxon>
        <taxon>Actinomycetota</taxon>
        <taxon>Actinomycetes</taxon>
        <taxon>Propionibacteriales</taxon>
        <taxon>Kribbellaceae</taxon>
        <taxon>Kribbella</taxon>
    </lineage>
</organism>
<keyword evidence="6" id="KW-0143">Chaperone</keyword>
<proteinExistence type="inferred from homology"/>
<gene>
    <name evidence="8" type="ORF">GCM10009742_75230</name>
</gene>
<dbReference type="PROSITE" id="PS00329">
    <property type="entry name" value="HSP70_2"/>
    <property type="match status" value="1"/>
</dbReference>
<dbReference type="PANTHER" id="PTHR19375">
    <property type="entry name" value="HEAT SHOCK PROTEIN 70KDA"/>
    <property type="match status" value="1"/>
</dbReference>
<keyword evidence="5" id="KW-0346">Stress response</keyword>
<evidence type="ECO:0000256" key="4">
    <source>
        <dbReference type="ARBA" id="ARBA00022840"/>
    </source>
</evidence>
<dbReference type="Proteomes" id="UP001500190">
    <property type="component" value="Unassembled WGS sequence"/>
</dbReference>
<comment type="similarity">
    <text evidence="1 7">Belongs to the heat shock protein 70 family.</text>
</comment>
<evidence type="ECO:0000256" key="7">
    <source>
        <dbReference type="RuleBase" id="RU003322"/>
    </source>
</evidence>
<comment type="caution">
    <text evidence="8">The sequence shown here is derived from an EMBL/GenBank/DDBJ whole genome shotgun (WGS) entry which is preliminary data.</text>
</comment>
<keyword evidence="9" id="KW-1185">Reference proteome</keyword>
<dbReference type="InterPro" id="IPR043129">
    <property type="entry name" value="ATPase_NBD"/>
</dbReference>
<dbReference type="PROSITE" id="PS01036">
    <property type="entry name" value="HSP70_3"/>
    <property type="match status" value="1"/>
</dbReference>
<name>A0ABN2ENM0_9ACTN</name>
<evidence type="ECO:0000313" key="9">
    <source>
        <dbReference type="Proteomes" id="UP001500190"/>
    </source>
</evidence>
<dbReference type="InterPro" id="IPR018181">
    <property type="entry name" value="Heat_shock_70_CS"/>
</dbReference>
<dbReference type="Pfam" id="PF00012">
    <property type="entry name" value="HSP70"/>
    <property type="match status" value="1"/>
</dbReference>
<dbReference type="Gene3D" id="2.60.34.10">
    <property type="entry name" value="Substrate Binding Domain Of DNAk, Chain A, domain 1"/>
    <property type="match status" value="1"/>
</dbReference>
<evidence type="ECO:0000256" key="5">
    <source>
        <dbReference type="ARBA" id="ARBA00023016"/>
    </source>
</evidence>
<dbReference type="EMBL" id="BAAAND010000012">
    <property type="protein sequence ID" value="GAA1612969.1"/>
    <property type="molecule type" value="Genomic_DNA"/>
</dbReference>
<sequence>MAAASPVVGIDLGTTFSAIAVVTQTGRPELLPNREGERITPSVAFFEADTSVLVGSLAKRSAVTAPLDVVQFVKRQMGNRDWKFETSAGEQYTAEEVSALILRKLKEDAELALGTGRVADAVITVPAYFDDARRRATRDAGRIAGLNVLRVLNEPTAAALAYGLVNGGDSTVLVFDLGGGTFDVTVLRISGGVFDVIGTDGLHELGGFEWDNRLMEWLNDRFRAAGGPDLTETFESEADLRDRAELAKHALSQDLVTRVVLSGGGVTETIVVTREIFESITGDLLNQARDLTISLVEELGLEFGGIDEVLLTGGSTRMPMVSRMLADIAGKDPRQVANPDELVALGAAIQANLLESGGPTLVVPPPRICDVTSQGLGVIALNQFRVPRNNIVLARNSKIPGSGSEIFGTADDGQTTIRVHVTQGDDEDPEYVRLVTRGRYPDGGQPLTIPPYPAGAPIEVIFHYDIDQTIQVEVVDLTTGTSLGTFEVDRVANLTDEELAAAIRKNKQVGVK</sequence>
<dbReference type="PROSITE" id="PS00297">
    <property type="entry name" value="HSP70_1"/>
    <property type="match status" value="1"/>
</dbReference>
<keyword evidence="2" id="KW-0597">Phosphoprotein</keyword>
<evidence type="ECO:0000256" key="1">
    <source>
        <dbReference type="ARBA" id="ARBA00007381"/>
    </source>
</evidence>
<dbReference type="CDD" id="cd24029">
    <property type="entry name" value="ASKHA_NBD_HSP70_DnaK_HscA_HscC"/>
    <property type="match status" value="1"/>
</dbReference>
<dbReference type="InterPro" id="IPR029047">
    <property type="entry name" value="HSP70_peptide-bd_sf"/>
</dbReference>
<dbReference type="SUPFAM" id="SSF53067">
    <property type="entry name" value="Actin-like ATPase domain"/>
    <property type="match status" value="2"/>
</dbReference>
<dbReference type="Gene3D" id="3.90.640.10">
    <property type="entry name" value="Actin, Chain A, domain 4"/>
    <property type="match status" value="1"/>
</dbReference>
<reference evidence="8 9" key="1">
    <citation type="journal article" date="2019" name="Int. J. Syst. Evol. Microbiol.">
        <title>The Global Catalogue of Microorganisms (GCM) 10K type strain sequencing project: providing services to taxonomists for standard genome sequencing and annotation.</title>
        <authorList>
            <consortium name="The Broad Institute Genomics Platform"/>
            <consortium name="The Broad Institute Genome Sequencing Center for Infectious Disease"/>
            <person name="Wu L."/>
            <person name="Ma J."/>
        </authorList>
    </citation>
    <scope>NUCLEOTIDE SEQUENCE [LARGE SCALE GENOMIC DNA]</scope>
    <source>
        <strain evidence="8 9">JCM 14304</strain>
    </source>
</reference>
<accession>A0ABN2ENM0</accession>
<dbReference type="SUPFAM" id="SSF100920">
    <property type="entry name" value="Heat shock protein 70kD (HSP70), peptide-binding domain"/>
    <property type="match status" value="1"/>
</dbReference>
<evidence type="ECO:0000256" key="2">
    <source>
        <dbReference type="ARBA" id="ARBA00022553"/>
    </source>
</evidence>
<keyword evidence="4 7" id="KW-0067">ATP-binding</keyword>
<evidence type="ECO:0000256" key="3">
    <source>
        <dbReference type="ARBA" id="ARBA00022741"/>
    </source>
</evidence>